<dbReference type="PANTHER" id="PTHR43840:SF50">
    <property type="entry name" value="MANGANESE EFFLUX SYSTEM PROTEIN MNES"/>
    <property type="match status" value="1"/>
</dbReference>
<keyword evidence="10" id="KW-1185">Reference proteome</keyword>
<keyword evidence="4 7" id="KW-0812">Transmembrane</keyword>
<gene>
    <name evidence="9" type="ORF">RA086_06810</name>
</gene>
<feature type="transmembrane region" description="Helical" evidence="7">
    <location>
        <begin position="27"/>
        <end position="45"/>
    </location>
</feature>
<dbReference type="NCBIfam" id="TIGR01297">
    <property type="entry name" value="CDF"/>
    <property type="match status" value="1"/>
</dbReference>
<dbReference type="InterPro" id="IPR036837">
    <property type="entry name" value="Cation_efflux_CTD_sf"/>
</dbReference>
<evidence type="ECO:0000256" key="1">
    <source>
        <dbReference type="ARBA" id="ARBA00004141"/>
    </source>
</evidence>
<evidence type="ECO:0000256" key="5">
    <source>
        <dbReference type="ARBA" id="ARBA00022989"/>
    </source>
</evidence>
<dbReference type="InterPro" id="IPR002524">
    <property type="entry name" value="Cation_efflux"/>
</dbReference>
<dbReference type="Gene3D" id="1.20.1510.10">
    <property type="entry name" value="Cation efflux protein transmembrane domain"/>
    <property type="match status" value="1"/>
</dbReference>
<dbReference type="EMBL" id="JAVCWF010000001">
    <property type="protein sequence ID" value="MDQ7937336.1"/>
    <property type="molecule type" value="Genomic_DNA"/>
</dbReference>
<feature type="domain" description="Cation efflux protein transmembrane" evidence="8">
    <location>
        <begin position="108"/>
        <end position="239"/>
    </location>
</feature>
<accession>A0ABU1A8Y8</accession>
<feature type="transmembrane region" description="Helical" evidence="7">
    <location>
        <begin position="57"/>
        <end position="77"/>
    </location>
</feature>
<feature type="transmembrane region" description="Helical" evidence="7">
    <location>
        <begin position="151"/>
        <end position="170"/>
    </location>
</feature>
<evidence type="ECO:0000313" key="9">
    <source>
        <dbReference type="EMBL" id="MDQ7937336.1"/>
    </source>
</evidence>
<organism evidence="9 10">
    <name type="scientific">Lactiplantibacillus brownii</name>
    <dbReference type="NCBI Taxonomy" id="3069269"/>
    <lineage>
        <taxon>Bacteria</taxon>
        <taxon>Bacillati</taxon>
        <taxon>Bacillota</taxon>
        <taxon>Bacilli</taxon>
        <taxon>Lactobacillales</taxon>
        <taxon>Lactobacillaceae</taxon>
        <taxon>Lactiplantibacillus</taxon>
    </lineage>
</organism>
<keyword evidence="6 7" id="KW-0472">Membrane</keyword>
<sequence>MSSNKPQNWQTIQQHVVANLRTARHHLYGNVAVYLSLFLIEHWFAKLGHSQTLRADAFNNLSGILSTGLLMTGLFIATKTHDDDLLGAPISPAEQKSLGPRIQQSRFRFETIYTLLAGVTMIAIAVDIVFKGGLKLIQHSDTPLTSGVAEIGALVSFLLLLILWGFNHFWSRKLKNAALIAASRDTFTDALTSLVTIITIVCTTLLKLYWLDSLISIALGLYILNTGLKIFRESSLNLVDYFDPYLEARYQQQLEHLPGVQQVNFLKAHYDGSLIMLTVTLTVPPTMTALEIYQLTQEINTVMWSQFSVMQTDVMTLPGKLTPKQPNSKQS</sequence>
<dbReference type="RefSeq" id="WP_308703088.1">
    <property type="nucleotide sequence ID" value="NZ_AP027463.1"/>
</dbReference>
<evidence type="ECO:0000256" key="6">
    <source>
        <dbReference type="ARBA" id="ARBA00023136"/>
    </source>
</evidence>
<evidence type="ECO:0000256" key="3">
    <source>
        <dbReference type="ARBA" id="ARBA00022448"/>
    </source>
</evidence>
<dbReference type="InterPro" id="IPR058533">
    <property type="entry name" value="Cation_efflux_TM"/>
</dbReference>
<evidence type="ECO:0000259" key="8">
    <source>
        <dbReference type="Pfam" id="PF01545"/>
    </source>
</evidence>
<dbReference type="SUPFAM" id="SSF160240">
    <property type="entry name" value="Cation efflux protein cytoplasmic domain-like"/>
    <property type="match status" value="1"/>
</dbReference>
<reference evidence="9 10" key="1">
    <citation type="journal article" date="2023" name="Int. J. Syst. Evol. Microbiol.">
        <title>Lactiplantibacillus brownii sp. nov., a novel psychrotolerant species isolated from sauerkraut.</title>
        <authorList>
            <person name="Heng Y.C."/>
            <person name="Silvaraju S."/>
            <person name="Lee J.K.Y."/>
            <person name="Kittelmann S."/>
        </authorList>
    </citation>
    <scope>NUCLEOTIDE SEQUENCE [LARGE SCALE GENOMIC DNA]</scope>
    <source>
        <strain evidence="9 10">WILCCON 0030</strain>
    </source>
</reference>
<feature type="transmembrane region" description="Helical" evidence="7">
    <location>
        <begin position="190"/>
        <end position="210"/>
    </location>
</feature>
<protein>
    <submittedName>
        <fullName evidence="9">Cation diffusion facilitator family transporter</fullName>
    </submittedName>
</protein>
<comment type="caution">
    <text evidence="9">The sequence shown here is derived from an EMBL/GenBank/DDBJ whole genome shotgun (WGS) entry which is preliminary data.</text>
</comment>
<feature type="transmembrane region" description="Helical" evidence="7">
    <location>
        <begin position="111"/>
        <end position="130"/>
    </location>
</feature>
<evidence type="ECO:0000256" key="4">
    <source>
        <dbReference type="ARBA" id="ARBA00022692"/>
    </source>
</evidence>
<dbReference type="Proteomes" id="UP001227831">
    <property type="component" value="Unassembled WGS sequence"/>
</dbReference>
<comment type="subcellular location">
    <subcellularLocation>
        <location evidence="1">Membrane</location>
        <topology evidence="1">Multi-pass membrane protein</topology>
    </subcellularLocation>
</comment>
<name>A0ABU1A8Y8_9LACO</name>
<evidence type="ECO:0000256" key="7">
    <source>
        <dbReference type="SAM" id="Phobius"/>
    </source>
</evidence>
<proteinExistence type="inferred from homology"/>
<dbReference type="Pfam" id="PF01545">
    <property type="entry name" value="Cation_efflux"/>
    <property type="match status" value="1"/>
</dbReference>
<dbReference type="InterPro" id="IPR050291">
    <property type="entry name" value="CDF_Transporter"/>
</dbReference>
<evidence type="ECO:0000313" key="10">
    <source>
        <dbReference type="Proteomes" id="UP001227831"/>
    </source>
</evidence>
<keyword evidence="5 7" id="KW-1133">Transmembrane helix</keyword>
<keyword evidence="3" id="KW-0813">Transport</keyword>
<dbReference type="SUPFAM" id="SSF161111">
    <property type="entry name" value="Cation efflux protein transmembrane domain-like"/>
    <property type="match status" value="1"/>
</dbReference>
<comment type="similarity">
    <text evidence="2">Belongs to the cation diffusion facilitator (CDF) transporter (TC 2.A.4) family.</text>
</comment>
<evidence type="ECO:0000256" key="2">
    <source>
        <dbReference type="ARBA" id="ARBA00008114"/>
    </source>
</evidence>
<dbReference type="PANTHER" id="PTHR43840">
    <property type="entry name" value="MITOCHONDRIAL METAL TRANSPORTER 1-RELATED"/>
    <property type="match status" value="1"/>
</dbReference>
<dbReference type="InterPro" id="IPR027469">
    <property type="entry name" value="Cation_efflux_TMD_sf"/>
</dbReference>